<dbReference type="Gene3D" id="3.10.580.10">
    <property type="entry name" value="CBS-domain"/>
    <property type="match status" value="1"/>
</dbReference>
<feature type="domain" description="CBS" evidence="3">
    <location>
        <begin position="75"/>
        <end position="134"/>
    </location>
</feature>
<dbReference type="SUPFAM" id="SSF54631">
    <property type="entry name" value="CBS-domain pair"/>
    <property type="match status" value="1"/>
</dbReference>
<dbReference type="PANTHER" id="PTHR43080:SF2">
    <property type="entry name" value="CBS DOMAIN-CONTAINING PROTEIN"/>
    <property type="match status" value="1"/>
</dbReference>
<organism evidence="4 5">
    <name type="scientific">Leptolyngbya boryana NIES-2135</name>
    <dbReference type="NCBI Taxonomy" id="1973484"/>
    <lineage>
        <taxon>Bacteria</taxon>
        <taxon>Bacillati</taxon>
        <taxon>Cyanobacteriota</taxon>
        <taxon>Cyanophyceae</taxon>
        <taxon>Leptolyngbyales</taxon>
        <taxon>Leptolyngbyaceae</taxon>
        <taxon>Leptolyngbya group</taxon>
        <taxon>Leptolyngbya</taxon>
    </lineage>
</organism>
<dbReference type="PROSITE" id="PS51371">
    <property type="entry name" value="CBS"/>
    <property type="match status" value="2"/>
</dbReference>
<protein>
    <submittedName>
        <fullName evidence="4">CBS domain-containing membrane protein</fullName>
    </submittedName>
</protein>
<dbReference type="SMART" id="SM01093">
    <property type="entry name" value="CP12"/>
    <property type="match status" value="1"/>
</dbReference>
<evidence type="ECO:0000313" key="5">
    <source>
        <dbReference type="Proteomes" id="UP000217895"/>
    </source>
</evidence>
<dbReference type="Pfam" id="PF00571">
    <property type="entry name" value="CBS"/>
    <property type="match status" value="2"/>
</dbReference>
<sequence length="205" mass="22763">MLHAIDLMSLNAAKIQATATVAEAVQLMKEQACRSLIVDRQNEQDSYGILTETDILYKGVALGKNLETTFVAELMTKPCIVIDPAATVEEVAQLFAKHRLLRAPVIQDQQVGMISVSELLRHHPAISQPHLEAELQQARQQANQLCTEQGARSPACIAAWKTVDALQSELSEQRIDQLLKHTFEEYCEEFPKSPTSDFYTNLCGG</sequence>
<gene>
    <name evidence="4" type="ORF">NIES2135_59200</name>
</gene>
<dbReference type="SMART" id="SM00116">
    <property type="entry name" value="CBS"/>
    <property type="match status" value="2"/>
</dbReference>
<dbReference type="Proteomes" id="UP000217895">
    <property type="component" value="Chromosome"/>
</dbReference>
<dbReference type="InterPro" id="IPR046342">
    <property type="entry name" value="CBS_dom_sf"/>
</dbReference>
<name>A0A1Z4JQQ6_LEPBY</name>
<reference evidence="4 5" key="1">
    <citation type="submission" date="2017-06" db="EMBL/GenBank/DDBJ databases">
        <title>Genome sequencing of cyanobaciteial culture collection at National Institute for Environmental Studies (NIES).</title>
        <authorList>
            <person name="Hirose Y."/>
            <person name="Shimura Y."/>
            <person name="Fujisawa T."/>
            <person name="Nakamura Y."/>
            <person name="Kawachi M."/>
        </authorList>
    </citation>
    <scope>NUCLEOTIDE SEQUENCE [LARGE SCALE GENOMIC DNA]</scope>
    <source>
        <strain evidence="4 5">NIES-2135</strain>
    </source>
</reference>
<evidence type="ECO:0000259" key="3">
    <source>
        <dbReference type="PROSITE" id="PS51371"/>
    </source>
</evidence>
<proteinExistence type="predicted"/>
<dbReference type="PANTHER" id="PTHR43080">
    <property type="entry name" value="CBS DOMAIN-CONTAINING PROTEIN CBSX3, MITOCHONDRIAL"/>
    <property type="match status" value="1"/>
</dbReference>
<keyword evidence="1 2" id="KW-0129">CBS domain</keyword>
<keyword evidence="5" id="KW-1185">Reference proteome</keyword>
<evidence type="ECO:0000256" key="1">
    <source>
        <dbReference type="ARBA" id="ARBA00023122"/>
    </source>
</evidence>
<evidence type="ECO:0000313" key="4">
    <source>
        <dbReference type="EMBL" id="BAY59044.1"/>
    </source>
</evidence>
<dbReference type="InterPro" id="IPR051257">
    <property type="entry name" value="Diverse_CBS-Domain"/>
</dbReference>
<feature type="domain" description="CBS" evidence="3">
    <location>
        <begin position="8"/>
        <end position="68"/>
    </location>
</feature>
<dbReference type="InterPro" id="IPR003823">
    <property type="entry name" value="CP12_dom"/>
</dbReference>
<dbReference type="Pfam" id="PF02672">
    <property type="entry name" value="CP12"/>
    <property type="match status" value="1"/>
</dbReference>
<dbReference type="EMBL" id="AP018203">
    <property type="protein sequence ID" value="BAY59044.1"/>
    <property type="molecule type" value="Genomic_DNA"/>
</dbReference>
<dbReference type="InterPro" id="IPR000644">
    <property type="entry name" value="CBS_dom"/>
</dbReference>
<evidence type="ECO:0000256" key="2">
    <source>
        <dbReference type="PROSITE-ProRule" id="PRU00703"/>
    </source>
</evidence>
<accession>A0A1Z4JQQ6</accession>
<dbReference type="AlphaFoldDB" id="A0A1Z4JQQ6"/>